<dbReference type="OrthoDB" id="4062651at2759"/>
<dbReference type="Proteomes" id="UP000631114">
    <property type="component" value="Unassembled WGS sequence"/>
</dbReference>
<feature type="domain" description="Protein kinase" evidence="1">
    <location>
        <begin position="112"/>
        <end position="383"/>
    </location>
</feature>
<accession>A0A835M8K8</accession>
<reference evidence="2 3" key="1">
    <citation type="submission" date="2020-10" db="EMBL/GenBank/DDBJ databases">
        <title>The Coptis chinensis genome and diversification of protoberbering-type alkaloids.</title>
        <authorList>
            <person name="Wang B."/>
            <person name="Shu S."/>
            <person name="Song C."/>
            <person name="Liu Y."/>
        </authorList>
    </citation>
    <scope>NUCLEOTIDE SEQUENCE [LARGE SCALE GENOMIC DNA]</scope>
    <source>
        <strain evidence="2">HL-2020</strain>
        <tissue evidence="2">Leaf</tissue>
    </source>
</reference>
<evidence type="ECO:0000259" key="1">
    <source>
        <dbReference type="PROSITE" id="PS50011"/>
    </source>
</evidence>
<keyword evidence="3" id="KW-1185">Reference proteome</keyword>
<protein>
    <recommendedName>
        <fullName evidence="1">Protein kinase domain-containing protein</fullName>
    </recommendedName>
</protein>
<gene>
    <name evidence="2" type="ORF">IFM89_011780</name>
</gene>
<evidence type="ECO:0000313" key="3">
    <source>
        <dbReference type="Proteomes" id="UP000631114"/>
    </source>
</evidence>
<sequence length="635" mass="70512">MTNITYFYDSIRDDKSVSSSSVETSSQAQPTVAVGGVVARVEVSSIYSVFSKACFACARPSLDQVYDASTTTAAEATSTEDDSNMSLNSVDVIFVSSDLKSFSFAELKTATRNFRPSAAFGCVASVFKGYIDEDTPTATKLGKGIAICVKWLNQEGFQDHTEWSGIANDLRQLCHPNLVKLFGYCLENEKCLLVSEFIPRGSLDNYLFRTSCYPLSWRMRMKVALGAAKGLAFLHSSEMQVIHRDLKTSSILLDLNYNAKLSYYKIHVSTRPTCGYAAPEYIATGNLTAESNVYSFGVVLLEILCGRRTVDNNRPSGEHSLVEWAKPYLNHKHKVFRVLDSRLGGQYSLRSAQKSANLTLQCLAKEPKLRPSMEKVVLELEQLQDSGDIKNTKMKRSQSSSQSRYNYLSLIMYFIAVFFMGESPGSLHWFLAGKTIEEIQKDAAREKKREMIELARAARQKDAATTSSFASTTIFQHQGNSVSQDGLTNDTPHASLLRNIACLDEFKQGFPTTGLATVTMRWWGGRGSDGNEDEIFGEEPAVDEVSKQQPHDLADNDVEFLEEETDPLAKKIDMGPQGAALLSSVRKAATAEGREALKLGVFGDHGLFKPDRQEKLMLLKVFKSSMSCQWKFDSF</sequence>
<dbReference type="InterPro" id="IPR001245">
    <property type="entry name" value="Ser-Thr/Tyr_kinase_cat_dom"/>
</dbReference>
<dbReference type="Gene3D" id="1.10.510.10">
    <property type="entry name" value="Transferase(Phosphotransferase) domain 1"/>
    <property type="match status" value="1"/>
</dbReference>
<dbReference type="GO" id="GO:0004672">
    <property type="term" value="F:protein kinase activity"/>
    <property type="evidence" value="ECO:0007669"/>
    <property type="project" value="InterPro"/>
</dbReference>
<dbReference type="EMBL" id="JADFTS010000002">
    <property type="protein sequence ID" value="KAF9620407.1"/>
    <property type="molecule type" value="Genomic_DNA"/>
</dbReference>
<dbReference type="InterPro" id="IPR000719">
    <property type="entry name" value="Prot_kinase_dom"/>
</dbReference>
<dbReference type="PROSITE" id="PS50011">
    <property type="entry name" value="PROTEIN_KINASE_DOM"/>
    <property type="match status" value="1"/>
</dbReference>
<name>A0A835M8K8_9MAGN</name>
<dbReference type="SUPFAM" id="SSF56112">
    <property type="entry name" value="Protein kinase-like (PK-like)"/>
    <property type="match status" value="1"/>
</dbReference>
<dbReference type="InterPro" id="IPR011009">
    <property type="entry name" value="Kinase-like_dom_sf"/>
</dbReference>
<proteinExistence type="predicted"/>
<dbReference type="GO" id="GO:0005524">
    <property type="term" value="F:ATP binding"/>
    <property type="evidence" value="ECO:0007669"/>
    <property type="project" value="InterPro"/>
</dbReference>
<dbReference type="AlphaFoldDB" id="A0A835M8K8"/>
<comment type="caution">
    <text evidence="2">The sequence shown here is derived from an EMBL/GenBank/DDBJ whole genome shotgun (WGS) entry which is preliminary data.</text>
</comment>
<dbReference type="Pfam" id="PF07714">
    <property type="entry name" value="PK_Tyr_Ser-Thr"/>
    <property type="match status" value="1"/>
</dbReference>
<dbReference type="InterPro" id="IPR050823">
    <property type="entry name" value="Plant_Ser_Thr_Prot_Kinase"/>
</dbReference>
<dbReference type="PANTHER" id="PTHR45621">
    <property type="entry name" value="OS01G0588500 PROTEIN-RELATED"/>
    <property type="match status" value="1"/>
</dbReference>
<organism evidence="2 3">
    <name type="scientific">Coptis chinensis</name>
    <dbReference type="NCBI Taxonomy" id="261450"/>
    <lineage>
        <taxon>Eukaryota</taxon>
        <taxon>Viridiplantae</taxon>
        <taxon>Streptophyta</taxon>
        <taxon>Embryophyta</taxon>
        <taxon>Tracheophyta</taxon>
        <taxon>Spermatophyta</taxon>
        <taxon>Magnoliopsida</taxon>
        <taxon>Ranunculales</taxon>
        <taxon>Ranunculaceae</taxon>
        <taxon>Coptidoideae</taxon>
        <taxon>Coptis</taxon>
    </lineage>
</organism>
<evidence type="ECO:0000313" key="2">
    <source>
        <dbReference type="EMBL" id="KAF9620407.1"/>
    </source>
</evidence>
<dbReference type="Gene3D" id="3.30.200.20">
    <property type="entry name" value="Phosphorylase Kinase, domain 1"/>
    <property type="match status" value="1"/>
</dbReference>